<protein>
    <submittedName>
        <fullName evidence="1">Uncharacterized protein</fullName>
    </submittedName>
</protein>
<comment type="caution">
    <text evidence="1">The sequence shown here is derived from an EMBL/GenBank/DDBJ whole genome shotgun (WGS) entry which is preliminary data.</text>
</comment>
<name>A0ABR9M5B0_9ACTN</name>
<evidence type="ECO:0000313" key="1">
    <source>
        <dbReference type="EMBL" id="MBE1587486.1"/>
    </source>
</evidence>
<proteinExistence type="predicted"/>
<organism evidence="1 2">
    <name type="scientific">Nonomuraea angiospora</name>
    <dbReference type="NCBI Taxonomy" id="46172"/>
    <lineage>
        <taxon>Bacteria</taxon>
        <taxon>Bacillati</taxon>
        <taxon>Actinomycetota</taxon>
        <taxon>Actinomycetes</taxon>
        <taxon>Streptosporangiales</taxon>
        <taxon>Streptosporangiaceae</taxon>
        <taxon>Nonomuraea</taxon>
    </lineage>
</organism>
<dbReference type="EMBL" id="JADBEK010000001">
    <property type="protein sequence ID" value="MBE1587486.1"/>
    <property type="molecule type" value="Genomic_DNA"/>
</dbReference>
<reference evidence="1 2" key="1">
    <citation type="submission" date="2020-10" db="EMBL/GenBank/DDBJ databases">
        <title>Sequencing the genomes of 1000 actinobacteria strains.</title>
        <authorList>
            <person name="Klenk H.-P."/>
        </authorList>
    </citation>
    <scope>NUCLEOTIDE SEQUENCE [LARGE SCALE GENOMIC DNA]</scope>
    <source>
        <strain evidence="1 2">DSM 43173</strain>
    </source>
</reference>
<keyword evidence="2" id="KW-1185">Reference proteome</keyword>
<accession>A0ABR9M5B0</accession>
<dbReference type="Proteomes" id="UP000633509">
    <property type="component" value="Unassembled WGS sequence"/>
</dbReference>
<gene>
    <name evidence="1" type="ORF">H4W80_005744</name>
</gene>
<sequence>MWPALLLGRQVAVTMMGEGRGLSDVKGKRERGRRLRGPSWWRSFKEELA</sequence>
<dbReference type="RefSeq" id="WP_192787865.1">
    <property type="nucleotide sequence ID" value="NZ_JADBEK010000001.1"/>
</dbReference>
<evidence type="ECO:0000313" key="2">
    <source>
        <dbReference type="Proteomes" id="UP000633509"/>
    </source>
</evidence>